<keyword evidence="1" id="KW-0245">EGF-like domain</keyword>
<organism evidence="3 4">
    <name type="scientific">Elysia crispata</name>
    <name type="common">lettuce slug</name>
    <dbReference type="NCBI Taxonomy" id="231223"/>
    <lineage>
        <taxon>Eukaryota</taxon>
        <taxon>Metazoa</taxon>
        <taxon>Spiralia</taxon>
        <taxon>Lophotrochozoa</taxon>
        <taxon>Mollusca</taxon>
        <taxon>Gastropoda</taxon>
        <taxon>Heterobranchia</taxon>
        <taxon>Euthyneura</taxon>
        <taxon>Panpulmonata</taxon>
        <taxon>Sacoglossa</taxon>
        <taxon>Placobranchoidea</taxon>
        <taxon>Plakobranchidae</taxon>
        <taxon>Elysia</taxon>
    </lineage>
</organism>
<dbReference type="SMART" id="SM00034">
    <property type="entry name" value="CLECT"/>
    <property type="match status" value="1"/>
</dbReference>
<dbReference type="Gene3D" id="3.10.100.10">
    <property type="entry name" value="Mannose-Binding Protein A, subunit A"/>
    <property type="match status" value="1"/>
</dbReference>
<dbReference type="InterPro" id="IPR042635">
    <property type="entry name" value="MEGF10/SREC1/2-like"/>
</dbReference>
<dbReference type="PANTHER" id="PTHR24043:SF8">
    <property type="entry name" value="EGF-LIKE DOMAIN-CONTAINING PROTEIN"/>
    <property type="match status" value="1"/>
</dbReference>
<dbReference type="PANTHER" id="PTHR24043">
    <property type="entry name" value="SCAVENGER RECEPTOR CLASS F"/>
    <property type="match status" value="1"/>
</dbReference>
<reference evidence="3" key="1">
    <citation type="journal article" date="2023" name="G3 (Bethesda)">
        <title>A reference genome for the long-term kleptoplast-retaining sea slug Elysia crispata morphotype clarki.</title>
        <authorList>
            <person name="Eastman K.E."/>
            <person name="Pendleton A.L."/>
            <person name="Shaikh M.A."/>
            <person name="Suttiyut T."/>
            <person name="Ogas R."/>
            <person name="Tomko P."/>
            <person name="Gavelis G."/>
            <person name="Widhalm J.R."/>
            <person name="Wisecaver J.H."/>
        </authorList>
    </citation>
    <scope>NUCLEOTIDE SEQUENCE</scope>
    <source>
        <strain evidence="3">ECLA1</strain>
    </source>
</reference>
<keyword evidence="4" id="KW-1185">Reference proteome</keyword>
<dbReference type="InterPro" id="IPR016186">
    <property type="entry name" value="C-type_lectin-like/link_sf"/>
</dbReference>
<evidence type="ECO:0000313" key="4">
    <source>
        <dbReference type="Proteomes" id="UP001283361"/>
    </source>
</evidence>
<evidence type="ECO:0000313" key="3">
    <source>
        <dbReference type="EMBL" id="KAK3737731.1"/>
    </source>
</evidence>
<sequence length="270" mass="30443">MTKLQQINSFLSIVCIIYLLPFKYKCIADMSCPRQWKFLSIQMRTCVKPFFLLKSWHGARKLCQDAGGDIVGISDFDKFNHVYDKLTKLQGNTFWIGVKYFQSAYREITGSKKVHPSNLFLRKPDIPTKTGCVAIGWTLYYKMEVLQCNQANSFLCEISPVCANNTYGTNCNEKCSRYCAGANNQCDKINGSCTFGCLDGYQGVLCDKVCKSRTYGKKCSKRCSSHCYGKKKSCGHINGWCVHGCMDGYQGKRCDTVCANNAEIVVILFV</sequence>
<dbReference type="CDD" id="cd00037">
    <property type="entry name" value="CLECT"/>
    <property type="match status" value="1"/>
</dbReference>
<dbReference type="AlphaFoldDB" id="A0AAE0Y9V1"/>
<dbReference type="SUPFAM" id="SSF56436">
    <property type="entry name" value="C-type lectin-like"/>
    <property type="match status" value="1"/>
</dbReference>
<name>A0AAE0Y9V1_9GAST</name>
<dbReference type="PROSITE" id="PS50041">
    <property type="entry name" value="C_TYPE_LECTIN_2"/>
    <property type="match status" value="1"/>
</dbReference>
<dbReference type="InterPro" id="IPR001304">
    <property type="entry name" value="C-type_lectin-like"/>
</dbReference>
<gene>
    <name evidence="3" type="ORF">RRG08_016583</name>
</gene>
<dbReference type="EMBL" id="JAWDGP010006626">
    <property type="protein sequence ID" value="KAK3737731.1"/>
    <property type="molecule type" value="Genomic_DNA"/>
</dbReference>
<comment type="caution">
    <text evidence="3">The sequence shown here is derived from an EMBL/GenBank/DDBJ whole genome shotgun (WGS) entry which is preliminary data.</text>
</comment>
<proteinExistence type="predicted"/>
<dbReference type="GO" id="GO:0005044">
    <property type="term" value="F:scavenger receptor activity"/>
    <property type="evidence" value="ECO:0007669"/>
    <property type="project" value="InterPro"/>
</dbReference>
<feature type="domain" description="C-type lectin" evidence="2">
    <location>
        <begin position="42"/>
        <end position="157"/>
    </location>
</feature>
<protein>
    <recommendedName>
        <fullName evidence="2">C-type lectin domain-containing protein</fullName>
    </recommendedName>
</protein>
<dbReference type="InterPro" id="IPR016187">
    <property type="entry name" value="CTDL_fold"/>
</dbReference>
<accession>A0AAE0Y9V1</accession>
<dbReference type="Proteomes" id="UP001283361">
    <property type="component" value="Unassembled WGS sequence"/>
</dbReference>
<evidence type="ECO:0000256" key="1">
    <source>
        <dbReference type="ARBA" id="ARBA00022536"/>
    </source>
</evidence>
<evidence type="ECO:0000259" key="2">
    <source>
        <dbReference type="PROSITE" id="PS50041"/>
    </source>
</evidence>